<name>A0A0H5LVA8_YERIN</name>
<protein>
    <submittedName>
        <fullName evidence="1">Uncharacterized protein</fullName>
    </submittedName>
</protein>
<evidence type="ECO:0000313" key="2">
    <source>
        <dbReference type="Proteomes" id="UP000043316"/>
    </source>
</evidence>
<evidence type="ECO:0000313" key="1">
    <source>
        <dbReference type="EMBL" id="CRY54867.1"/>
    </source>
</evidence>
<accession>A0A0H5LVA8</accession>
<dbReference type="Gene3D" id="1.20.1290.10">
    <property type="entry name" value="AhpD-like"/>
    <property type="match status" value="1"/>
</dbReference>
<proteinExistence type="predicted"/>
<dbReference type="SUPFAM" id="SSF69118">
    <property type="entry name" value="AhpD-like"/>
    <property type="match status" value="1"/>
</dbReference>
<sequence>MSIISIPEFEHLPVEAQLRYQDQVEKHGRITNMKQTLLYSPIAFDALMSWYPLFEELKVLVGERAALFYAYAISTQNDCLICSTFFVKILKDRNISFDDFAFDDKEQLLIDYGREIVRHPQNIDDAIFHALQRQFDEPGIVLLTAFAGLMIATNLINTVLKVPLDEYLFEYTKEV</sequence>
<organism evidence="1 2">
    <name type="scientific">Yersinia intermedia</name>
    <dbReference type="NCBI Taxonomy" id="631"/>
    <lineage>
        <taxon>Bacteria</taxon>
        <taxon>Pseudomonadati</taxon>
        <taxon>Pseudomonadota</taxon>
        <taxon>Gammaproteobacteria</taxon>
        <taxon>Enterobacterales</taxon>
        <taxon>Yersiniaceae</taxon>
        <taxon>Yersinia</taxon>
    </lineage>
</organism>
<dbReference type="Proteomes" id="UP000043316">
    <property type="component" value="Unassembled WGS sequence"/>
</dbReference>
<dbReference type="InterPro" id="IPR029032">
    <property type="entry name" value="AhpD-like"/>
</dbReference>
<gene>
    <name evidence="1" type="ORF">ERS008476_01835</name>
</gene>
<reference evidence="2" key="1">
    <citation type="submission" date="2015-03" db="EMBL/GenBank/DDBJ databases">
        <authorList>
            <consortium name="Pathogen Informatics"/>
        </authorList>
    </citation>
    <scope>NUCLEOTIDE SEQUENCE [LARGE SCALE GENOMIC DNA]</scope>
    <source>
        <strain evidence="2">R148</strain>
    </source>
</reference>
<dbReference type="RefSeq" id="WP_053009414.1">
    <property type="nucleotide sequence ID" value="NZ_CWJI01000003.1"/>
</dbReference>
<dbReference type="EMBL" id="CWJI01000003">
    <property type="protein sequence ID" value="CRY54867.1"/>
    <property type="molecule type" value="Genomic_DNA"/>
</dbReference>
<dbReference type="AlphaFoldDB" id="A0A0H5LVA8"/>